<accession>E4YA69</accession>
<organism evidence="2">
    <name type="scientific">Oikopleura dioica</name>
    <name type="common">Tunicate</name>
    <dbReference type="NCBI Taxonomy" id="34765"/>
    <lineage>
        <taxon>Eukaryota</taxon>
        <taxon>Metazoa</taxon>
        <taxon>Chordata</taxon>
        <taxon>Tunicata</taxon>
        <taxon>Appendicularia</taxon>
        <taxon>Copelata</taxon>
        <taxon>Oikopleuridae</taxon>
        <taxon>Oikopleura</taxon>
    </lineage>
</organism>
<protein>
    <submittedName>
        <fullName evidence="2">Uncharacterized protein</fullName>
    </submittedName>
</protein>
<feature type="region of interest" description="Disordered" evidence="1">
    <location>
        <begin position="540"/>
        <end position="560"/>
    </location>
</feature>
<evidence type="ECO:0000313" key="2">
    <source>
        <dbReference type="EMBL" id="CBY32456.1"/>
    </source>
</evidence>
<dbReference type="EMBL" id="FN654354">
    <property type="protein sequence ID" value="CBY32456.1"/>
    <property type="molecule type" value="Genomic_DNA"/>
</dbReference>
<proteinExistence type="predicted"/>
<feature type="region of interest" description="Disordered" evidence="1">
    <location>
        <begin position="649"/>
        <end position="668"/>
    </location>
</feature>
<dbReference type="Proteomes" id="UP000011014">
    <property type="component" value="Unassembled WGS sequence"/>
</dbReference>
<gene>
    <name evidence="2" type="ORF">GSOID_T00030887001</name>
</gene>
<feature type="region of interest" description="Disordered" evidence="1">
    <location>
        <begin position="584"/>
        <end position="603"/>
    </location>
</feature>
<name>E4YA69_OIKDI</name>
<sequence>MLSDGEWAWELYPHEDNLWQLIFHGNPLDHLPDPRTKDKTGDPAAPVLLTQDEPDFVNPDVLTSNVHKSSTRIQFDTRLKQLIFGTTVHRVPSADNLFFEDETGLDDEDICFRTHTYDEKLDGAVYVPTRKEHAIHFAKLTPSQYKVFYTEADKNANNSNWIRVGITFHDYYLAKNRMDGGDLTFFDSQGLEYQLELRVKENLMGLPEERWSPDEVMRARHVVFSLTRCCQFDSPYFRSDLFRRRPGNVDDYKTIGFDAIEGIRTIKDTKGKERQEIVAQVLQRVSIFKNLCPLAADRANLRRILGKDDSLLSTHSLLNPVDASYSLTSILQLPRFERNLYIVDNFHQGSSIGSVTFSVPEKLVEHPDTQIPVSSSTLASTTEPQLRDQQADLNAKAQRAYNASQAPALTYQSITNRFPVLVEQPSDIPTTDSDSTELLSDSISTGTEPAIMEDLIDRSVSSGTEPAIMEDLPCKTSNPSITESVLTATSSSPQLGLNLAKFGTWCRLLASRMSGSNPLLPASVVKTALSEQQNSEFVHTCAPDPRSHLPSSSLRSANETDSLFNSELSLSADDSLTEFIQVHGQTSSTDHPSHTSLSPKSSNTSCITEIITDDSFFTRETVSSLDPIILHQDESHEVISHFEPACPHEEQQKAEDVVSDSPPIPDTEVSAPVEQLRLPGPPPSLADDLDAEHDPLNEESFNLVTPRQVSLHTAQTHSEHLADLAWMFFSRILNRGTRRELHILAHQQPSPFYKHARCLDGLSPTQVRRIIGPFSPEEITAFQRRFFPTRADRERLDARTRLANLVIPDTSQDFHPLIDPSPAMVYTWLQIEEDLSSHTPFGYYATDAPELVNPESGLPSSAPKLPFYDNVTGQFITAPGDVRSYHRSLIPQSTSKTQDFTEALSITPEFSQYLENLIDSKHPETDNPNSTPDDIFTSLQPSDNLPVLDWLIRNFRAAVAADVNDEDTASILSEFVTLNAEPTEVVVEDVSVPPVTQSIESTEAKTIPLPDYLTPAQVKDYRRELQSLPASKTTVRGFLFSFCLPPTTVPVLMLYHRLTLATSEPSHKPVFGRTQLVHPVLPQILAERFTFTLEAFQLFFDRETAAFVAANPTALGNSSLTLPSQIFRLHDRLRQNADTRTYYFPKGTVLKLLAFYLYPRSVSLGYQLLLRSASLQPDSSTDPYTTECPVTLKPLRGFIDKTAYISSNVKQYDFAKRDRRFAMDPKLRTEVFRPQSFLTKIRFLEPTFFNSLSNRQWLIILNDLDTHSWNHISALSVLFGRMEILTKSLTYAPMDAVPGKVGVPHFLASRPGLPGAYFLTIAAGSLRTDLPRSSMPTVSPRWSLRITARFITSLFCGLVRRVPLHEARRRGITSANYDRIMTERNDHARYYHTVTRPDGVAYRRRRLDVHAPSLTGSFRPIYEVKPDGSRGSLRFYEEIIWPGASFSHRIINTGEPNLVTTQTGSKIQARYGGPRVILARTSYIEEEFLEAFNAIPYFYLTQWSHIYERARTKYSTDRSLQREASLTDVVFQKDTIPPLWAVNLHKGRCYYGSNFYLDLENLLISIERGLDLYPNYHVPEADSDFLEHLHPYQLPHLIPGTECLQRVNRAGSVVYASEEKADLSTMSDVIPLQQGLSVPPCAADHSQFVAHLTTNHRSHQSNIGRSKLYSTLEFKDSDVYY</sequence>
<evidence type="ECO:0000256" key="1">
    <source>
        <dbReference type="SAM" id="MobiDB-lite"/>
    </source>
</evidence>
<reference evidence="2" key="1">
    <citation type="journal article" date="2010" name="Science">
        <title>Plasticity of animal genome architecture unmasked by rapid evolution of a pelagic tunicate.</title>
        <authorList>
            <person name="Denoeud F."/>
            <person name="Henriet S."/>
            <person name="Mungpakdee S."/>
            <person name="Aury J.M."/>
            <person name="Da Silva C."/>
            <person name="Brinkmann H."/>
            <person name="Mikhaleva J."/>
            <person name="Olsen L.C."/>
            <person name="Jubin C."/>
            <person name="Canestro C."/>
            <person name="Bouquet J.M."/>
            <person name="Danks G."/>
            <person name="Poulain J."/>
            <person name="Campsteijn C."/>
            <person name="Adamski M."/>
            <person name="Cross I."/>
            <person name="Yadetie F."/>
            <person name="Muffato M."/>
            <person name="Louis A."/>
            <person name="Butcher S."/>
            <person name="Tsagkogeorga G."/>
            <person name="Konrad A."/>
            <person name="Singh S."/>
            <person name="Jensen M.F."/>
            <person name="Cong E.H."/>
            <person name="Eikeseth-Otteraa H."/>
            <person name="Noel B."/>
            <person name="Anthouard V."/>
            <person name="Porcel B.M."/>
            <person name="Kachouri-Lafond R."/>
            <person name="Nishino A."/>
            <person name="Ugolini M."/>
            <person name="Chourrout P."/>
            <person name="Nishida H."/>
            <person name="Aasland R."/>
            <person name="Huzurbazar S."/>
            <person name="Westhof E."/>
            <person name="Delsuc F."/>
            <person name="Lehrach H."/>
            <person name="Reinhardt R."/>
            <person name="Weissenbach J."/>
            <person name="Roy S.W."/>
            <person name="Artiguenave F."/>
            <person name="Postlethwait J.H."/>
            <person name="Manak J.R."/>
            <person name="Thompson E.M."/>
            <person name="Jaillon O."/>
            <person name="Du Pasquier L."/>
            <person name="Boudinot P."/>
            <person name="Liberles D.A."/>
            <person name="Volff J.N."/>
            <person name="Philippe H."/>
            <person name="Lenhard B."/>
            <person name="Roest Crollius H."/>
            <person name="Wincker P."/>
            <person name="Chourrout D."/>
        </authorList>
    </citation>
    <scope>NUCLEOTIDE SEQUENCE [LARGE SCALE GENOMIC DNA]</scope>
</reference>